<evidence type="ECO:0000313" key="2">
    <source>
        <dbReference type="Proteomes" id="UP001165960"/>
    </source>
</evidence>
<organism evidence="1 2">
    <name type="scientific">Entomophthora muscae</name>
    <dbReference type="NCBI Taxonomy" id="34485"/>
    <lineage>
        <taxon>Eukaryota</taxon>
        <taxon>Fungi</taxon>
        <taxon>Fungi incertae sedis</taxon>
        <taxon>Zoopagomycota</taxon>
        <taxon>Entomophthoromycotina</taxon>
        <taxon>Entomophthoromycetes</taxon>
        <taxon>Entomophthorales</taxon>
        <taxon>Entomophthoraceae</taxon>
        <taxon>Entomophthora</taxon>
    </lineage>
</organism>
<comment type="caution">
    <text evidence="1">The sequence shown here is derived from an EMBL/GenBank/DDBJ whole genome shotgun (WGS) entry which is preliminary data.</text>
</comment>
<dbReference type="Proteomes" id="UP001165960">
    <property type="component" value="Unassembled WGS sequence"/>
</dbReference>
<sequence length="257" mass="26878">MCKGHQNCISSQPVGPSQGVSGSGTGGFQPTSAATGGFGSSATGFGGSGQAYGSSSNSNDSGNRGFQPTSAATGGSVSSATGFGSSGQVYGSSSNGNNSGNKGFQPTSSAATGGFGSAPPEATGFGACIAQNNTCQDAKGSEKNKEKRSISNNQKSAFPSPTQDMFDPKARLVFEFSAAYHRLANLRFGDMIPMTIYHSFLLKFAKSLDAFLLDELRLLDEDDRILKILVDDPVIVTGRQECLDRLDRLWEIRRLLL</sequence>
<protein>
    <submittedName>
        <fullName evidence="1">Uncharacterized protein</fullName>
    </submittedName>
</protein>
<dbReference type="EMBL" id="QTSX02005129">
    <property type="protein sequence ID" value="KAJ9060824.1"/>
    <property type="molecule type" value="Genomic_DNA"/>
</dbReference>
<gene>
    <name evidence="1" type="ORF">DSO57_1026779</name>
</gene>
<keyword evidence="2" id="KW-1185">Reference proteome</keyword>
<name>A0ACC2SEY1_9FUNG</name>
<reference evidence="1" key="1">
    <citation type="submission" date="2022-04" db="EMBL/GenBank/DDBJ databases">
        <title>Genome of the entomopathogenic fungus Entomophthora muscae.</title>
        <authorList>
            <person name="Elya C."/>
            <person name="Lovett B.R."/>
            <person name="Lee E."/>
            <person name="Macias A.M."/>
            <person name="Hajek A.E."/>
            <person name="De Bivort B.L."/>
            <person name="Kasson M.T."/>
            <person name="De Fine Licht H.H."/>
            <person name="Stajich J.E."/>
        </authorList>
    </citation>
    <scope>NUCLEOTIDE SEQUENCE</scope>
    <source>
        <strain evidence="1">Berkeley</strain>
    </source>
</reference>
<evidence type="ECO:0000313" key="1">
    <source>
        <dbReference type="EMBL" id="KAJ9060824.1"/>
    </source>
</evidence>
<proteinExistence type="predicted"/>
<accession>A0ACC2SEY1</accession>